<dbReference type="InterPro" id="IPR000315">
    <property type="entry name" value="Znf_B-box"/>
</dbReference>
<sequence length="335" mass="38643">MNENLNLRCPGDKTDQCGGSDYFSVYNITENKIRGREHSCVCENLQNLAHSIEECQICPVDLQFLCHNTSDKDDGKRKETNCSQIPLTWRQELRTCLKSGASFKISARSGESCNIDPVAVNHNDFQYSFVKLLFVWNTRPKSKYNYKCLGLRLEEYKEFKLLPINCTEKRKALCHKVSDEEMAATLSNQFITCPEHPSEKARFYCEDDHVVICDDCVIGRHSGHTKIKLIDYLNKKRHHLIQTATEAKHKNLPDIQKELEKALIGKTEFNASVDQQTERVKLRRTMIKQVVDELQDDLIKNFEATKIAANEEFDRFSQAAIKNKCNPRHYTDCGI</sequence>
<dbReference type="AlphaFoldDB" id="A0A6J8ANK6"/>
<dbReference type="InterPro" id="IPR047153">
    <property type="entry name" value="TRIM45/56/19-like"/>
</dbReference>
<dbReference type="Gene3D" id="3.30.160.60">
    <property type="entry name" value="Classic Zinc Finger"/>
    <property type="match status" value="1"/>
</dbReference>
<dbReference type="PROSITE" id="PS50119">
    <property type="entry name" value="ZF_BBOX"/>
    <property type="match status" value="1"/>
</dbReference>
<evidence type="ECO:0000256" key="1">
    <source>
        <dbReference type="PROSITE-ProRule" id="PRU00024"/>
    </source>
</evidence>
<dbReference type="OrthoDB" id="2019572at2759"/>
<dbReference type="Proteomes" id="UP000507470">
    <property type="component" value="Unassembled WGS sequence"/>
</dbReference>
<protein>
    <recommendedName>
        <fullName evidence="2">B box-type domain-containing protein</fullName>
    </recommendedName>
</protein>
<dbReference type="GO" id="GO:0008270">
    <property type="term" value="F:zinc ion binding"/>
    <property type="evidence" value="ECO:0007669"/>
    <property type="project" value="UniProtKB-KW"/>
</dbReference>
<dbReference type="CDD" id="cd19756">
    <property type="entry name" value="Bbox2"/>
    <property type="match status" value="1"/>
</dbReference>
<proteinExistence type="predicted"/>
<accession>A0A6J8ANK6</accession>
<keyword evidence="1" id="KW-0862">Zinc</keyword>
<dbReference type="PANTHER" id="PTHR25462:SF296">
    <property type="entry name" value="MEIOTIC P26, ISOFORM F"/>
    <property type="match status" value="1"/>
</dbReference>
<keyword evidence="4" id="KW-1185">Reference proteome</keyword>
<keyword evidence="1" id="KW-0863">Zinc-finger</keyword>
<reference evidence="3 4" key="1">
    <citation type="submission" date="2020-06" db="EMBL/GenBank/DDBJ databases">
        <authorList>
            <person name="Li R."/>
            <person name="Bekaert M."/>
        </authorList>
    </citation>
    <scope>NUCLEOTIDE SEQUENCE [LARGE SCALE GENOMIC DNA]</scope>
    <source>
        <strain evidence="4">wild</strain>
    </source>
</reference>
<dbReference type="PANTHER" id="PTHR25462">
    <property type="entry name" value="BONUS, ISOFORM C-RELATED"/>
    <property type="match status" value="1"/>
</dbReference>
<evidence type="ECO:0000259" key="2">
    <source>
        <dbReference type="PROSITE" id="PS50119"/>
    </source>
</evidence>
<organism evidence="3 4">
    <name type="scientific">Mytilus coruscus</name>
    <name type="common">Sea mussel</name>
    <dbReference type="NCBI Taxonomy" id="42192"/>
    <lineage>
        <taxon>Eukaryota</taxon>
        <taxon>Metazoa</taxon>
        <taxon>Spiralia</taxon>
        <taxon>Lophotrochozoa</taxon>
        <taxon>Mollusca</taxon>
        <taxon>Bivalvia</taxon>
        <taxon>Autobranchia</taxon>
        <taxon>Pteriomorphia</taxon>
        <taxon>Mytilida</taxon>
        <taxon>Mytiloidea</taxon>
        <taxon>Mytilidae</taxon>
        <taxon>Mytilinae</taxon>
        <taxon>Mytilus</taxon>
    </lineage>
</organism>
<evidence type="ECO:0000313" key="4">
    <source>
        <dbReference type="Proteomes" id="UP000507470"/>
    </source>
</evidence>
<dbReference type="SUPFAM" id="SSF57845">
    <property type="entry name" value="B-box zinc-binding domain"/>
    <property type="match status" value="1"/>
</dbReference>
<gene>
    <name evidence="3" type="ORF">MCOR_9635</name>
</gene>
<name>A0A6J8ANK6_MYTCO</name>
<feature type="domain" description="B box-type" evidence="2">
    <location>
        <begin position="188"/>
        <end position="229"/>
    </location>
</feature>
<evidence type="ECO:0000313" key="3">
    <source>
        <dbReference type="EMBL" id="CAC5371023.1"/>
    </source>
</evidence>
<keyword evidence="1" id="KW-0479">Metal-binding</keyword>
<dbReference type="SMART" id="SM00336">
    <property type="entry name" value="BBOX"/>
    <property type="match status" value="1"/>
</dbReference>
<dbReference type="EMBL" id="CACVKT020001743">
    <property type="protein sequence ID" value="CAC5371023.1"/>
    <property type="molecule type" value="Genomic_DNA"/>
</dbReference>
<dbReference type="Pfam" id="PF00643">
    <property type="entry name" value="zf-B_box"/>
    <property type="match status" value="1"/>
</dbReference>